<dbReference type="InterPro" id="IPR001810">
    <property type="entry name" value="F-box_dom"/>
</dbReference>
<dbReference type="InterPro" id="IPR036047">
    <property type="entry name" value="F-box-like_dom_sf"/>
</dbReference>
<sequence>MATEPALLDLPTELLLHVFSYLDVPSFLNTTSTCKTLRKEDFLYDSRYWSSQLRTTFRVPNQPAIQHGGDRYYKLFKRMHTQSRVYTWGDNSFGALGHSLSQAILAGVTRREVLRRKHISWPEKMLQMDELGIISDIQCGGWSTTLLNSKGTLYTVGVMNGMNAQRTYTQRTTFEPKPLRYPPGFTHLHARYDPSTTVRQFSSGREHVLALTDSGRIWSWTSIDQASLHVKFIHHDTTENGNGGGKGTVKKVVAGWSKSAALIEGTGIVIWEPLQRAEGDNELEDAALVLNSVVVPKTSFLQVGNQDSDRLRRQLNNPGTDAVGEVRNFIVLEDVVIFNTHLGKVFVSQIWWNDRGEMASTPFELPLPEHTDGAAAFATDVQGSFQSFGVFTRSGAVYTGKQDRVMDLMHGKLGDKALFTTVPALQHKDVIQLAFGDYHFHALHAAGYITSYGTEPQCCGALGLGGHGTPEGRLRGIRYQGAGGDGRLIPHAYTEGRRIWFEREKRAWVDFLTSGGVDPGEAQERIRMALGTPGMQCQGEVSEWIEQEGRDWESRFGVKSGDDDGLGAYFALSVTAAGWHSGALVLENSDLVERLRRACELPDPSAELITTAESSEQSKPGNTSDPAQSSSYLNLAFETGTDWLRWGLGMPPYDAQTLAQAAERSRSGTPNMAQFKRGTHLINFGAAPRVGYLYKWANDHFPRLQLSDGTEMPGEIGFDEWRFERPVWDVDFAL</sequence>
<evidence type="ECO:0000313" key="3">
    <source>
        <dbReference type="EMBL" id="KAK5167732.1"/>
    </source>
</evidence>
<evidence type="ECO:0000313" key="4">
    <source>
        <dbReference type="Proteomes" id="UP001337655"/>
    </source>
</evidence>
<dbReference type="SUPFAM" id="SSF81383">
    <property type="entry name" value="F-box domain"/>
    <property type="match status" value="1"/>
</dbReference>
<dbReference type="PROSITE" id="PS50012">
    <property type="entry name" value="RCC1_3"/>
    <property type="match status" value="1"/>
</dbReference>
<dbReference type="Gene3D" id="2.130.10.30">
    <property type="entry name" value="Regulator of chromosome condensation 1/beta-lactamase-inhibitor protein II"/>
    <property type="match status" value="2"/>
</dbReference>
<dbReference type="GeneID" id="89928767"/>
<dbReference type="GO" id="GO:0005085">
    <property type="term" value="F:guanyl-nucleotide exchange factor activity"/>
    <property type="evidence" value="ECO:0007669"/>
    <property type="project" value="TreeGrafter"/>
</dbReference>
<dbReference type="PRINTS" id="PR00633">
    <property type="entry name" value="RCCNDNSATION"/>
</dbReference>
<dbReference type="RefSeq" id="XP_064657438.1">
    <property type="nucleotide sequence ID" value="XM_064804668.1"/>
</dbReference>
<dbReference type="EMBL" id="JAVRRT010000011">
    <property type="protein sequence ID" value="KAK5167732.1"/>
    <property type="molecule type" value="Genomic_DNA"/>
</dbReference>
<feature type="domain" description="F-box" evidence="2">
    <location>
        <begin position="4"/>
        <end position="52"/>
    </location>
</feature>
<dbReference type="GO" id="GO:0005737">
    <property type="term" value="C:cytoplasm"/>
    <property type="evidence" value="ECO:0007669"/>
    <property type="project" value="TreeGrafter"/>
</dbReference>
<evidence type="ECO:0000256" key="1">
    <source>
        <dbReference type="PROSITE-ProRule" id="PRU00235"/>
    </source>
</evidence>
<dbReference type="PROSITE" id="PS50181">
    <property type="entry name" value="FBOX"/>
    <property type="match status" value="1"/>
</dbReference>
<gene>
    <name evidence="3" type="ORF">LTR77_007431</name>
</gene>
<dbReference type="PANTHER" id="PTHR45982:SF3">
    <property type="entry name" value="F-BOX PROTEIN POF9"/>
    <property type="match status" value="1"/>
</dbReference>
<dbReference type="Pfam" id="PF12937">
    <property type="entry name" value="F-box-like"/>
    <property type="match status" value="1"/>
</dbReference>
<organism evidence="3 4">
    <name type="scientific">Saxophila tyrrhenica</name>
    <dbReference type="NCBI Taxonomy" id="1690608"/>
    <lineage>
        <taxon>Eukaryota</taxon>
        <taxon>Fungi</taxon>
        <taxon>Dikarya</taxon>
        <taxon>Ascomycota</taxon>
        <taxon>Pezizomycotina</taxon>
        <taxon>Dothideomycetes</taxon>
        <taxon>Dothideomycetidae</taxon>
        <taxon>Mycosphaerellales</taxon>
        <taxon>Extremaceae</taxon>
        <taxon>Saxophila</taxon>
    </lineage>
</organism>
<evidence type="ECO:0000259" key="2">
    <source>
        <dbReference type="PROSITE" id="PS50181"/>
    </source>
</evidence>
<accession>A0AAV9P8G4</accession>
<protein>
    <recommendedName>
        <fullName evidence="2">F-box domain-containing protein</fullName>
    </recommendedName>
</protein>
<dbReference type="Proteomes" id="UP001337655">
    <property type="component" value="Unassembled WGS sequence"/>
</dbReference>
<name>A0AAV9P8G4_9PEZI</name>
<proteinExistence type="predicted"/>
<dbReference type="PANTHER" id="PTHR45982">
    <property type="entry name" value="REGULATOR OF CHROMOSOME CONDENSATION"/>
    <property type="match status" value="1"/>
</dbReference>
<keyword evidence="4" id="KW-1185">Reference proteome</keyword>
<comment type="caution">
    <text evidence="3">The sequence shown here is derived from an EMBL/GenBank/DDBJ whole genome shotgun (WGS) entry which is preliminary data.</text>
</comment>
<dbReference type="SUPFAM" id="SSF50985">
    <property type="entry name" value="RCC1/BLIP-II"/>
    <property type="match status" value="1"/>
</dbReference>
<feature type="repeat" description="RCC1" evidence="1">
    <location>
        <begin position="83"/>
        <end position="150"/>
    </location>
</feature>
<dbReference type="Gene3D" id="1.20.1280.50">
    <property type="match status" value="1"/>
</dbReference>
<dbReference type="AlphaFoldDB" id="A0AAV9P8G4"/>
<dbReference type="InterPro" id="IPR051553">
    <property type="entry name" value="Ran_GTPase-activating"/>
</dbReference>
<dbReference type="InterPro" id="IPR000408">
    <property type="entry name" value="Reg_chr_condens"/>
</dbReference>
<dbReference type="InterPro" id="IPR009091">
    <property type="entry name" value="RCC1/BLIP-II"/>
</dbReference>
<reference evidence="3 4" key="1">
    <citation type="submission" date="2023-08" db="EMBL/GenBank/DDBJ databases">
        <title>Black Yeasts Isolated from many extreme environments.</title>
        <authorList>
            <person name="Coleine C."/>
            <person name="Stajich J.E."/>
            <person name="Selbmann L."/>
        </authorList>
    </citation>
    <scope>NUCLEOTIDE SEQUENCE [LARGE SCALE GENOMIC DNA]</scope>
    <source>
        <strain evidence="3 4">CCFEE 5935</strain>
    </source>
</reference>